<feature type="compositionally biased region" description="Polar residues" evidence="4">
    <location>
        <begin position="17"/>
        <end position="27"/>
    </location>
</feature>
<evidence type="ECO:0000313" key="8">
    <source>
        <dbReference type="RefSeq" id="XP_019054593.1"/>
    </source>
</evidence>
<dbReference type="Proteomes" id="UP000189703">
    <property type="component" value="Unplaced"/>
</dbReference>
<dbReference type="RefSeq" id="XP_019054593.1">
    <property type="nucleotide sequence ID" value="XM_019199048.1"/>
</dbReference>
<feature type="compositionally biased region" description="Polar residues" evidence="4">
    <location>
        <begin position="582"/>
        <end position="593"/>
    </location>
</feature>
<organism evidence="5 8">
    <name type="scientific">Nelumbo nucifera</name>
    <name type="common">Sacred lotus</name>
    <dbReference type="NCBI Taxonomy" id="4432"/>
    <lineage>
        <taxon>Eukaryota</taxon>
        <taxon>Viridiplantae</taxon>
        <taxon>Streptophyta</taxon>
        <taxon>Embryophyta</taxon>
        <taxon>Tracheophyta</taxon>
        <taxon>Spermatophyta</taxon>
        <taxon>Magnoliopsida</taxon>
        <taxon>Proteales</taxon>
        <taxon>Nelumbonaceae</taxon>
        <taxon>Nelumbo</taxon>
    </lineage>
</organism>
<feature type="region of interest" description="Disordered" evidence="4">
    <location>
        <begin position="238"/>
        <end position="261"/>
    </location>
</feature>
<feature type="compositionally biased region" description="Low complexity" evidence="4">
    <location>
        <begin position="56"/>
        <end position="67"/>
    </location>
</feature>
<feature type="compositionally biased region" description="Basic and acidic residues" evidence="4">
    <location>
        <begin position="242"/>
        <end position="252"/>
    </location>
</feature>
<evidence type="ECO:0000256" key="3">
    <source>
        <dbReference type="ARBA" id="ARBA00023242"/>
    </source>
</evidence>
<dbReference type="PANTHER" id="PTHR16088">
    <property type="entry name" value="YY1 ASSOCIATED PROTEIN-RELATED"/>
    <property type="match status" value="1"/>
</dbReference>
<dbReference type="InterPro" id="IPR052435">
    <property type="entry name" value="YY1-Transcr_Regul"/>
</dbReference>
<keyword evidence="1" id="KW-0805">Transcription regulation</keyword>
<feature type="region of interest" description="Disordered" evidence="4">
    <location>
        <begin position="575"/>
        <end position="594"/>
    </location>
</feature>
<dbReference type="OMA" id="LPRQWRS"/>
<accession>A0A1U8Q721</accession>
<name>A0A1U8Q721_NELNU</name>
<evidence type="ECO:0000256" key="4">
    <source>
        <dbReference type="SAM" id="MobiDB-lite"/>
    </source>
</evidence>
<dbReference type="OrthoDB" id="49309at2759"/>
<dbReference type="GeneID" id="104605144"/>
<dbReference type="KEGG" id="nnu:104605144"/>
<reference evidence="6 7" key="1">
    <citation type="submission" date="2025-04" db="UniProtKB">
        <authorList>
            <consortium name="RefSeq"/>
        </authorList>
    </citation>
    <scope>IDENTIFICATION</scope>
</reference>
<feature type="region of interest" description="Disordered" evidence="4">
    <location>
        <begin position="273"/>
        <end position="311"/>
    </location>
</feature>
<feature type="region of interest" description="Disordered" evidence="4">
    <location>
        <begin position="1"/>
        <end position="163"/>
    </location>
</feature>
<feature type="compositionally biased region" description="Polar residues" evidence="4">
    <location>
        <begin position="135"/>
        <end position="163"/>
    </location>
</feature>
<evidence type="ECO:0000313" key="6">
    <source>
        <dbReference type="RefSeq" id="XP_010268079.1"/>
    </source>
</evidence>
<feature type="compositionally biased region" description="Acidic residues" evidence="4">
    <location>
        <begin position="37"/>
        <end position="46"/>
    </location>
</feature>
<feature type="compositionally biased region" description="Basic and acidic residues" evidence="4">
    <location>
        <begin position="281"/>
        <end position="301"/>
    </location>
</feature>
<feature type="region of interest" description="Disordered" evidence="4">
    <location>
        <begin position="1381"/>
        <end position="1462"/>
    </location>
</feature>
<keyword evidence="5" id="KW-1185">Reference proteome</keyword>
<sequence length="1512" mass="166861">MSSCSNVQSVEEGGGSHQKSSMSNANLSEDGEGHLEPEEDEDEDVDFNPFLKESPSEASSSLSSENEGLGADVVDNAASPPASKNSNLLPELTNKMQDIAGRDSDNDEEVVMQTRVSPEGDSTKESEEVVPGKCNRTSALDQPNMGTSSGKKNASISESDSNIDVINGELPDLKNTRNPIIDLDDEDAICRRTRARYSLANFTLDELETFLQETDDDDDLQNVDDEEEYRKFLTAVLQGGDGEGHSMTRENENVDDEDEENDADFDIEIEEALESDLDETTQDKDQKEKYEGVGRRPETRQNKRQKVSVQNRRKLLGQVKRPLRPLLPFVPNKPMEPSAVDWSRITPEGGLRFPSSAQVDSINGFTPHQIGQLYCLIHEHIQLLIQVFSLCVLEPSRQHIASEVQRMISEVVHKRNDELARRNIPYPGIFFYPPYIHPSVSDELPKFRQVQHTGDSSFPSHVQSDCPSTNNNTMAVSLNSSHSEGRHDENVYDRQVDSSLARDVSLWMPLISGPILSILDVAPLNLVGGYMTDVSVAAQKYQQRHVEAQFANHFEREPLFPLPNFHSFPEANVGVSRGATPQGPNTVPSSLPAHQQPKKTLAASLVESTKKQSVAPVPKEIAKLAQRFFPLFNSALFPHKPPPAAVANRVLFTDSEDELLAMGLMEYNTDWKAIQQRFLPCKSKHQIFVRQKNRCSSKAPENPIKAVRRMKTSPLTVEEKARIHEGLRVLKLDWMSIWKYIVPYRDPSLLPRQWRIALGTQKSYKTDAAKKEKRRLYESKRRKQAALARWQTISDKEDFQVDNADEGNNSGDGNTDDEDEAYVHEAFLADWRPGNSKDISYEHPLASLGNRNLQLGGQGELQQKIGSTHEILPALSYSQHLQNASHLTQVSYNTSLTPASTDLSSERISTSSRSQVSLRPYRVRRRKFVQVVKLAPDLPPVNLPPSVRVISQSAFKSYHCGSSYSSKISGGACGGNVGAAGTDLLPRLHIAKSGFTHLVNVGEKNVVSNDKTASLCPQDPGLPVEQHIPEEKGAEPDLQMHPLLFQAPEDGSFPYYPLKCGTASSAFAFLPQNQLQTNLNLLCKPHPNPQVDSINKSLRSKETSLSSCIDFHPLLRKTDNINDSVDASSTTNFSINLTSFQGNSAQSQNPSDCVLIDPQVRCCQLATGTVPTSSFEKANELDLEIHLSSSSRIGCRGLTEHRSKGQQISALDCGPMVGKVSSPSYQSSKHYTAASVSNKQCNKEHALGTRAMVQESRNINIYTEDNTGDQSLPEIVMEQEELSDSDDEIGENVQFECEEMADSEGEETDHEQFLNIQNKDVLPVAVEDVARTAACDDQQCELRICGPQAIACDATESSTASCKLGFTKKCKDIRGRVLQSTSDPLGYLNSPRPSEESRNGNDQTGKSCLENGLPSRPKRSSRKMMPYSKAGTAEQHGTGTTGGAPTSKARKRKVRNASITGVPGCSNIDNLVDCHSCDSPRIDDLKLVANSITLDSLTSGDNTGSHVSKEVE</sequence>
<dbReference type="RefSeq" id="XP_019054592.1">
    <property type="nucleotide sequence ID" value="XM_019199047.1"/>
</dbReference>
<evidence type="ECO:0000313" key="7">
    <source>
        <dbReference type="RefSeq" id="XP_019054592.1"/>
    </source>
</evidence>
<dbReference type="SUPFAM" id="SSF46689">
    <property type="entry name" value="Homeodomain-like"/>
    <property type="match status" value="1"/>
</dbReference>
<dbReference type="InterPro" id="IPR009057">
    <property type="entry name" value="Homeodomain-like_sf"/>
</dbReference>
<feature type="region of interest" description="Disordered" evidence="4">
    <location>
        <begin position="798"/>
        <end position="818"/>
    </location>
</feature>
<dbReference type="PANTHER" id="PTHR16088:SF3">
    <property type="entry name" value="GON-4-LIKE PROTEIN"/>
    <property type="match status" value="1"/>
</dbReference>
<dbReference type="eggNOG" id="ENOG502QQ59">
    <property type="taxonomic scope" value="Eukaryota"/>
</dbReference>
<dbReference type="GO" id="GO:0015986">
    <property type="term" value="P:proton motive force-driven ATP synthesis"/>
    <property type="evidence" value="ECO:0000318"/>
    <property type="project" value="GO_Central"/>
</dbReference>
<dbReference type="STRING" id="4432.A0A1U8Q721"/>
<keyword evidence="2" id="KW-0804">Transcription</keyword>
<gene>
    <name evidence="6 7 8" type="primary">LOC104605144</name>
</gene>
<evidence type="ECO:0000313" key="5">
    <source>
        <dbReference type="Proteomes" id="UP000189703"/>
    </source>
</evidence>
<evidence type="ECO:0000256" key="2">
    <source>
        <dbReference type="ARBA" id="ARBA00023163"/>
    </source>
</evidence>
<evidence type="ECO:0000256" key="1">
    <source>
        <dbReference type="ARBA" id="ARBA00023015"/>
    </source>
</evidence>
<feature type="compositionally biased region" description="Basic residues" evidence="4">
    <location>
        <begin position="302"/>
        <end position="311"/>
    </location>
</feature>
<dbReference type="RefSeq" id="XP_010268079.1">
    <property type="nucleotide sequence ID" value="XM_010269777.2"/>
</dbReference>
<protein>
    <submittedName>
        <fullName evidence="6 7">Uncharacterized protein LOC104605144 isoform X1</fullName>
    </submittedName>
</protein>
<proteinExistence type="predicted"/>
<keyword evidence="3" id="KW-0539">Nucleus</keyword>